<feature type="domain" description="Pseudouridine synthase I TruA alpha/beta" evidence="8">
    <location>
        <begin position="8"/>
        <end position="105"/>
    </location>
</feature>
<dbReference type="PANTHER" id="PTHR11142:SF22">
    <property type="entry name" value="TRNA PSEUDOURIDINE SYNTHASE A 2"/>
    <property type="match status" value="1"/>
</dbReference>
<proteinExistence type="inferred from homology"/>
<feature type="domain" description="Pseudouridine synthase I TruA alpha/beta" evidence="8">
    <location>
        <begin position="144"/>
        <end position="244"/>
    </location>
</feature>
<feature type="binding site" evidence="4 6">
    <location>
        <position position="111"/>
    </location>
    <ligand>
        <name>substrate</name>
    </ligand>
</feature>
<dbReference type="GO" id="GO:0031119">
    <property type="term" value="P:tRNA pseudouridine synthesis"/>
    <property type="evidence" value="ECO:0007669"/>
    <property type="project" value="UniProtKB-UniRule"/>
</dbReference>
<evidence type="ECO:0000256" key="3">
    <source>
        <dbReference type="ARBA" id="ARBA00023235"/>
    </source>
</evidence>
<evidence type="ECO:0000256" key="6">
    <source>
        <dbReference type="PIRSR" id="PIRSR001430-2"/>
    </source>
</evidence>
<evidence type="ECO:0000313" key="9">
    <source>
        <dbReference type="EMBL" id="TWI55997.1"/>
    </source>
</evidence>
<dbReference type="InterPro" id="IPR020095">
    <property type="entry name" value="PsdUridine_synth_TruA_C"/>
</dbReference>
<comment type="subunit">
    <text evidence="4">Homodimer.</text>
</comment>
<dbReference type="EC" id="5.4.99.12" evidence="4"/>
<dbReference type="OrthoDB" id="9811823at2"/>
<evidence type="ECO:0000259" key="8">
    <source>
        <dbReference type="Pfam" id="PF01416"/>
    </source>
</evidence>
<comment type="function">
    <text evidence="4">Formation of pseudouridine at positions 38, 39 and 40 in the anticodon stem and loop of transfer RNAs.</text>
</comment>
<keyword evidence="2 4" id="KW-0819">tRNA processing</keyword>
<dbReference type="CDD" id="cd02570">
    <property type="entry name" value="PseudoU_synth_EcTruA"/>
    <property type="match status" value="1"/>
</dbReference>
<comment type="catalytic activity">
    <reaction evidence="4 7">
        <text>uridine(38/39/40) in tRNA = pseudouridine(38/39/40) in tRNA</text>
        <dbReference type="Rhea" id="RHEA:22376"/>
        <dbReference type="Rhea" id="RHEA-COMP:10085"/>
        <dbReference type="Rhea" id="RHEA-COMP:10087"/>
        <dbReference type="ChEBI" id="CHEBI:65314"/>
        <dbReference type="ChEBI" id="CHEBI:65315"/>
        <dbReference type="EC" id="5.4.99.12"/>
    </reaction>
</comment>
<comment type="caution">
    <text evidence="4">Lacks conserved residue(s) required for the propagation of feature annotation.</text>
</comment>
<dbReference type="Gene3D" id="3.30.70.580">
    <property type="entry name" value="Pseudouridine synthase I, catalytic domain, N-terminal subdomain"/>
    <property type="match status" value="1"/>
</dbReference>
<dbReference type="RefSeq" id="WP_144450844.1">
    <property type="nucleotide sequence ID" value="NZ_VLKZ01000006.1"/>
</dbReference>
<dbReference type="GO" id="GO:0160147">
    <property type="term" value="F:tRNA pseudouridine(38-40) synthase activity"/>
    <property type="evidence" value="ECO:0007669"/>
    <property type="project" value="UniProtKB-EC"/>
</dbReference>
<dbReference type="PIRSF" id="PIRSF001430">
    <property type="entry name" value="tRNA_psdUrid_synth"/>
    <property type="match status" value="1"/>
</dbReference>
<evidence type="ECO:0000256" key="4">
    <source>
        <dbReference type="HAMAP-Rule" id="MF_00171"/>
    </source>
</evidence>
<dbReference type="HAMAP" id="MF_00171">
    <property type="entry name" value="TruA"/>
    <property type="match status" value="1"/>
</dbReference>
<keyword evidence="3 4" id="KW-0413">Isomerase</keyword>
<protein>
    <recommendedName>
        <fullName evidence="4">tRNA pseudouridine synthase A</fullName>
        <ecNumber evidence="4">5.4.99.12</ecNumber>
    </recommendedName>
    <alternativeName>
        <fullName evidence="4">tRNA pseudouridine(38-40) synthase</fullName>
    </alternativeName>
    <alternativeName>
        <fullName evidence="4">tRNA pseudouridylate synthase I</fullName>
    </alternativeName>
    <alternativeName>
        <fullName evidence="4">tRNA-uridine isomerase I</fullName>
    </alternativeName>
</protein>
<comment type="caution">
    <text evidence="9">The sequence shown here is derived from an EMBL/GenBank/DDBJ whole genome shotgun (WGS) entry which is preliminary data.</text>
</comment>
<reference evidence="9 10" key="1">
    <citation type="journal article" date="2015" name="Stand. Genomic Sci.">
        <title>Genomic Encyclopedia of Bacterial and Archaeal Type Strains, Phase III: the genomes of soil and plant-associated and newly described type strains.</title>
        <authorList>
            <person name="Whitman W.B."/>
            <person name="Woyke T."/>
            <person name="Klenk H.P."/>
            <person name="Zhou Y."/>
            <person name="Lilburn T.G."/>
            <person name="Beck B.J."/>
            <person name="De Vos P."/>
            <person name="Vandamme P."/>
            <person name="Eisen J.A."/>
            <person name="Garrity G."/>
            <person name="Hugenholtz P."/>
            <person name="Kyrpides N.C."/>
        </authorList>
    </citation>
    <scope>NUCLEOTIDE SEQUENCE [LARGE SCALE GENOMIC DNA]</scope>
    <source>
        <strain evidence="9 10">CGMCC 1.10116</strain>
    </source>
</reference>
<evidence type="ECO:0000256" key="2">
    <source>
        <dbReference type="ARBA" id="ARBA00022694"/>
    </source>
</evidence>
<dbReference type="InterPro" id="IPR020097">
    <property type="entry name" value="PsdUridine_synth_TruA_a/b_dom"/>
</dbReference>
<dbReference type="AlphaFoldDB" id="A0A562QGW2"/>
<sequence length="253" mass="29064">MNNYKLTIQYDGGRYKGWQRLGNGENTIQGKIENVLSEMVGEKIEIIGSGRTDAGVHALAQTANFKISDNLAEADIKIYLNKYLPQDISVTEVTLVPERFHARYNATDKTYLYKIWNEAHINPFMRKYSMHIEKKLDITTMEKAAKHFIGEHDFTAFSNAKSKKKSMVRKIHSIDIEENSGFIEIRVRGNGFLYNMVRKMVGTLINVGLGEIQADAIPDILHSKERNHAGFADACGLYLEKIDFRDWETWRRN</sequence>
<dbReference type="PANTHER" id="PTHR11142">
    <property type="entry name" value="PSEUDOURIDYLATE SYNTHASE"/>
    <property type="match status" value="1"/>
</dbReference>
<dbReference type="EMBL" id="VLKZ01000006">
    <property type="protein sequence ID" value="TWI55997.1"/>
    <property type="molecule type" value="Genomic_DNA"/>
</dbReference>
<dbReference type="SUPFAM" id="SSF55120">
    <property type="entry name" value="Pseudouridine synthase"/>
    <property type="match status" value="1"/>
</dbReference>
<gene>
    <name evidence="4" type="primary">truA</name>
    <name evidence="9" type="ORF">IQ10_02600</name>
</gene>
<dbReference type="Pfam" id="PF01416">
    <property type="entry name" value="PseudoU_synth_1"/>
    <property type="match status" value="2"/>
</dbReference>
<dbReference type="InterPro" id="IPR020103">
    <property type="entry name" value="PsdUridine_synth_cat_dom_sf"/>
</dbReference>
<evidence type="ECO:0000256" key="7">
    <source>
        <dbReference type="RuleBase" id="RU003792"/>
    </source>
</evidence>
<keyword evidence="10" id="KW-1185">Reference proteome</keyword>
<feature type="active site" description="Nucleophile" evidence="4 5">
    <location>
        <position position="53"/>
    </location>
</feature>
<dbReference type="InterPro" id="IPR020094">
    <property type="entry name" value="TruA/RsuA/RluB/E/F_N"/>
</dbReference>
<dbReference type="FunFam" id="3.30.70.580:FF:000001">
    <property type="entry name" value="tRNA pseudouridine synthase A"/>
    <property type="match status" value="1"/>
</dbReference>
<name>A0A562QGW2_9BACI</name>
<dbReference type="Proteomes" id="UP000315711">
    <property type="component" value="Unassembled WGS sequence"/>
</dbReference>
<organism evidence="9 10">
    <name type="scientific">Halalkalibacter nanhaiisediminis</name>
    <dbReference type="NCBI Taxonomy" id="688079"/>
    <lineage>
        <taxon>Bacteria</taxon>
        <taxon>Bacillati</taxon>
        <taxon>Bacillota</taxon>
        <taxon>Bacilli</taxon>
        <taxon>Bacillales</taxon>
        <taxon>Bacillaceae</taxon>
        <taxon>Halalkalibacter</taxon>
    </lineage>
</organism>
<evidence type="ECO:0000313" key="10">
    <source>
        <dbReference type="Proteomes" id="UP000315711"/>
    </source>
</evidence>
<comment type="similarity">
    <text evidence="1 4 7">Belongs to the tRNA pseudouridine synthase TruA family.</text>
</comment>
<dbReference type="InterPro" id="IPR001406">
    <property type="entry name" value="PsdUridine_synth_TruA"/>
</dbReference>
<evidence type="ECO:0000256" key="5">
    <source>
        <dbReference type="PIRSR" id="PIRSR001430-1"/>
    </source>
</evidence>
<evidence type="ECO:0000256" key="1">
    <source>
        <dbReference type="ARBA" id="ARBA00009375"/>
    </source>
</evidence>
<dbReference type="Gene3D" id="3.30.70.660">
    <property type="entry name" value="Pseudouridine synthase I, catalytic domain, C-terminal subdomain"/>
    <property type="match status" value="1"/>
</dbReference>
<dbReference type="NCBIfam" id="TIGR00071">
    <property type="entry name" value="hisT_truA"/>
    <property type="match status" value="1"/>
</dbReference>
<dbReference type="GO" id="GO:0003723">
    <property type="term" value="F:RNA binding"/>
    <property type="evidence" value="ECO:0007669"/>
    <property type="project" value="InterPro"/>
</dbReference>
<accession>A0A562QGW2</accession>